<keyword evidence="8" id="KW-1185">Reference proteome</keyword>
<keyword evidence="4 6" id="KW-1133">Transmembrane helix</keyword>
<accession>A0A3M7ZYV9</accession>
<organism evidence="7 8">
    <name type="scientific">Agromyces tardus</name>
    <dbReference type="NCBI Taxonomy" id="2583849"/>
    <lineage>
        <taxon>Bacteria</taxon>
        <taxon>Bacillati</taxon>
        <taxon>Actinomycetota</taxon>
        <taxon>Actinomycetes</taxon>
        <taxon>Micrococcales</taxon>
        <taxon>Microbacteriaceae</taxon>
        <taxon>Agromyces</taxon>
    </lineage>
</organism>
<evidence type="ECO:0000256" key="5">
    <source>
        <dbReference type="ARBA" id="ARBA00023136"/>
    </source>
</evidence>
<dbReference type="PANTHER" id="PTHR43370:SF2">
    <property type="entry name" value="ABC TRANSPORTER PERMEASE PROTEIN"/>
    <property type="match status" value="1"/>
</dbReference>
<dbReference type="GO" id="GO:0022857">
    <property type="term" value="F:transmembrane transporter activity"/>
    <property type="evidence" value="ECO:0007669"/>
    <property type="project" value="InterPro"/>
</dbReference>
<evidence type="ECO:0000256" key="4">
    <source>
        <dbReference type="ARBA" id="ARBA00022989"/>
    </source>
</evidence>
<comment type="subcellular location">
    <subcellularLocation>
        <location evidence="1">Cell membrane</location>
        <topology evidence="1">Multi-pass membrane protein</topology>
    </subcellularLocation>
</comment>
<feature type="transmembrane region" description="Helical" evidence="6">
    <location>
        <begin position="60"/>
        <end position="83"/>
    </location>
</feature>
<keyword evidence="3 6" id="KW-0812">Transmembrane</keyword>
<evidence type="ECO:0000256" key="6">
    <source>
        <dbReference type="SAM" id="Phobius"/>
    </source>
</evidence>
<reference evidence="7 8" key="1">
    <citation type="submission" date="2018-10" db="EMBL/GenBank/DDBJ databases">
        <title>Isolation, diversity and antibacterial activity of antinobacteria from the wheat rhizosphere soil.</title>
        <authorList>
            <person name="Sun T."/>
        </authorList>
    </citation>
    <scope>NUCLEOTIDE SEQUENCE [LARGE SCALE GENOMIC DNA]</scope>
    <source>
        <strain evidence="7 8">SJ-23</strain>
    </source>
</reference>
<evidence type="ECO:0000256" key="2">
    <source>
        <dbReference type="ARBA" id="ARBA00022475"/>
    </source>
</evidence>
<dbReference type="Proteomes" id="UP000275048">
    <property type="component" value="Unassembled WGS sequence"/>
</dbReference>
<sequence length="306" mass="31574">MSLIIDVLTGGVRGGTSILYAALGETVSQRSGVINLGTEGGMLGGALTAYIIAAETGNPWLGVLGGGIVGAALALVHALLVLWRGANQFASGLMVLFLALGLTSLFGASYVGRTITPFTTWAIPVLSDIPVLGPVLFDQDPLVYLSYLAVPAAWFVLFRTRAGLLLRTAGERSDALTVHGADVRVVRTWAVGAGGFLAGVGGAHLSIAYTNTWFENMVAGRGFIAVALVILAAWGPVKVMAGAYLFGAALALGPALQARGIPVNQFLLHVIPFVLTLVVLAALGRRSSNAAPAELQRVFENGAPAT</sequence>
<feature type="transmembrane region" description="Helical" evidence="6">
    <location>
        <begin position="33"/>
        <end position="53"/>
    </location>
</feature>
<evidence type="ECO:0000256" key="1">
    <source>
        <dbReference type="ARBA" id="ARBA00004651"/>
    </source>
</evidence>
<proteinExistence type="predicted"/>
<dbReference type="CDD" id="cd06580">
    <property type="entry name" value="TM_PBP1_transp_TpRbsC_like"/>
    <property type="match status" value="1"/>
</dbReference>
<feature type="transmembrane region" description="Helical" evidence="6">
    <location>
        <begin position="142"/>
        <end position="158"/>
    </location>
</feature>
<feature type="transmembrane region" description="Helical" evidence="6">
    <location>
        <begin position="266"/>
        <end position="283"/>
    </location>
</feature>
<keyword evidence="2" id="KW-1003">Cell membrane</keyword>
<gene>
    <name evidence="7" type="ORF">EDM22_17760</name>
</gene>
<evidence type="ECO:0000313" key="7">
    <source>
        <dbReference type="EMBL" id="RNB44189.1"/>
    </source>
</evidence>
<dbReference type="InterPro" id="IPR001851">
    <property type="entry name" value="ABC_transp_permease"/>
</dbReference>
<keyword evidence="5 6" id="KW-0472">Membrane</keyword>
<dbReference type="Pfam" id="PF02653">
    <property type="entry name" value="BPD_transp_2"/>
    <property type="match status" value="1"/>
</dbReference>
<dbReference type="AlphaFoldDB" id="A0A3M7ZYV9"/>
<dbReference type="EMBL" id="RHHB01000062">
    <property type="protein sequence ID" value="RNB44189.1"/>
    <property type="molecule type" value="Genomic_DNA"/>
</dbReference>
<evidence type="ECO:0000313" key="8">
    <source>
        <dbReference type="Proteomes" id="UP000275048"/>
    </source>
</evidence>
<evidence type="ECO:0000256" key="3">
    <source>
        <dbReference type="ARBA" id="ARBA00022692"/>
    </source>
</evidence>
<comment type="caution">
    <text evidence="7">The sequence shown here is derived from an EMBL/GenBank/DDBJ whole genome shotgun (WGS) entry which is preliminary data.</text>
</comment>
<dbReference type="OrthoDB" id="9792579at2"/>
<name>A0A3M7ZYV9_9MICO</name>
<feature type="transmembrane region" description="Helical" evidence="6">
    <location>
        <begin position="223"/>
        <end position="246"/>
    </location>
</feature>
<dbReference type="PANTHER" id="PTHR43370">
    <property type="entry name" value="SUGAR ABC TRANSPORTER INTEGRAL MEMBRANE PROTEIN-RELATED"/>
    <property type="match status" value="1"/>
</dbReference>
<dbReference type="GO" id="GO:0005886">
    <property type="term" value="C:plasma membrane"/>
    <property type="evidence" value="ECO:0007669"/>
    <property type="project" value="UniProtKB-SubCell"/>
</dbReference>
<feature type="transmembrane region" description="Helical" evidence="6">
    <location>
        <begin position="89"/>
        <end position="111"/>
    </location>
</feature>
<dbReference type="RefSeq" id="WP_122938415.1">
    <property type="nucleotide sequence ID" value="NZ_JBHSNT010000062.1"/>
</dbReference>
<protein>
    <submittedName>
        <fullName evidence="7">ABC transporter permease</fullName>
    </submittedName>
</protein>